<dbReference type="AlphaFoldDB" id="A0A9Q3Z9U9"/>
<reference evidence="2" key="1">
    <citation type="submission" date="2021-12" db="EMBL/GenBank/DDBJ databases">
        <authorList>
            <person name="Lee J.-H."/>
            <person name="Kim S.-B."/>
        </authorList>
    </citation>
    <scope>NUCLEOTIDE SEQUENCE</scope>
    <source>
        <strain evidence="2">NR30</strain>
    </source>
</reference>
<name>A0A9Q3Z9U9_9ACTN</name>
<dbReference type="EMBL" id="JAJSBI010000013">
    <property type="protein sequence ID" value="MCD9876927.1"/>
    <property type="molecule type" value="Genomic_DNA"/>
</dbReference>
<evidence type="ECO:0000313" key="2">
    <source>
        <dbReference type="EMBL" id="MCD9876927.1"/>
    </source>
</evidence>
<evidence type="ECO:0008006" key="4">
    <source>
        <dbReference type="Google" id="ProtNLM"/>
    </source>
</evidence>
<organism evidence="2 3">
    <name type="scientific">Streptomyces guryensis</name>
    <dbReference type="NCBI Taxonomy" id="2886947"/>
    <lineage>
        <taxon>Bacteria</taxon>
        <taxon>Bacillati</taxon>
        <taxon>Actinomycetota</taxon>
        <taxon>Actinomycetes</taxon>
        <taxon>Kitasatosporales</taxon>
        <taxon>Streptomycetaceae</taxon>
        <taxon>Streptomyces</taxon>
    </lineage>
</organism>
<feature type="transmembrane region" description="Helical" evidence="1">
    <location>
        <begin position="320"/>
        <end position="339"/>
    </location>
</feature>
<gene>
    <name evidence="2" type="ORF">LJ657_25470</name>
</gene>
<keyword evidence="1" id="KW-0812">Transmembrane</keyword>
<feature type="transmembrane region" description="Helical" evidence="1">
    <location>
        <begin position="295"/>
        <end position="314"/>
    </location>
</feature>
<dbReference type="Proteomes" id="UP001108029">
    <property type="component" value="Unassembled WGS sequence"/>
</dbReference>
<protein>
    <recommendedName>
        <fullName evidence="4">Integral membrane protein</fullName>
    </recommendedName>
</protein>
<keyword evidence="1" id="KW-1133">Transmembrane helix</keyword>
<evidence type="ECO:0000256" key="1">
    <source>
        <dbReference type="SAM" id="Phobius"/>
    </source>
</evidence>
<feature type="transmembrane region" description="Helical" evidence="1">
    <location>
        <begin position="77"/>
        <end position="95"/>
    </location>
</feature>
<accession>A0A9Q3Z9U9</accession>
<keyword evidence="1" id="KW-0472">Membrane</keyword>
<dbReference type="RefSeq" id="WP_232651071.1">
    <property type="nucleotide sequence ID" value="NZ_JAJSBI010000013.1"/>
</dbReference>
<feature type="transmembrane region" description="Helical" evidence="1">
    <location>
        <begin position="12"/>
        <end position="36"/>
    </location>
</feature>
<proteinExistence type="predicted"/>
<keyword evidence="3" id="KW-1185">Reference proteome</keyword>
<sequence>MNADRTAAAQRMLWIVVAGFCLLSAVLVPLTLPLGWDEMVYASRFGAYGPATPFSAPRTRGVPLLLAPIASWSHSTVLLRVWLLLLAGGALWLGFRPWLRIVHRPAAVWVAAGLYGSLWITLFYAGSAMPNHYTAMGATAAVGCFLAPRPRYAGVAAGLAVVTLMRPNDGVAVAVPLLLAAVLMPALRGHGRLRARLSAVAAGLVAGALPWVVEAEVRFGGVRNRLTQADEVQGGLRAVFSLRAHLTALDGPLLCRPCTGDTVRLPVTEWWVLLPLLVGLGLWAEHRARRSTAPLWLAVAVAAAAPYLFLVPYAAPRFLLPTYALLALPAAVGLLAVVHRARTRRSLPTAAVLALALLGHWVIQADLVHTHAGIQQRARGDWDRIASVLREHGVHPPCVLAGNTSTIPIAHTAGCMVPETDPPAHPSAMVLREQEPPHWARDWPRFPVPDTYNPGWTVAVRP</sequence>
<feature type="transmembrane region" description="Helical" evidence="1">
    <location>
        <begin position="170"/>
        <end position="188"/>
    </location>
</feature>
<comment type="caution">
    <text evidence="2">The sequence shown here is derived from an EMBL/GenBank/DDBJ whole genome shotgun (WGS) entry which is preliminary data.</text>
</comment>
<feature type="transmembrane region" description="Helical" evidence="1">
    <location>
        <begin position="107"/>
        <end position="126"/>
    </location>
</feature>
<evidence type="ECO:0000313" key="3">
    <source>
        <dbReference type="Proteomes" id="UP001108029"/>
    </source>
</evidence>